<keyword evidence="1" id="KW-0812">Transmembrane</keyword>
<dbReference type="Pfam" id="PF07693">
    <property type="entry name" value="KAP_NTPase"/>
    <property type="match status" value="1"/>
</dbReference>
<name>A0AAW6B8Q1_LACAM</name>
<sequence>MNFLKLIKTWFSLLFKPQSCLTVILGIFLIQFVGAENWLKFKIGDFNNFGWFIAALIWILCLDWIYNSKVYRLCNVNSLTELDIFLWDIFLIAGINWFIFHQKGMANSADIIFWMFIFSFTSLCGIIMRFCYILYYQYSNLSSRVKLYDLQTLLEKPVSNPGNGRPILVDERPSENDIFKRSNTISQIKNSITIFSSKHSYVIGLIGNWGVGKTTLLNLVKKSITQDEKSNSIFVNAPGNKDQSFDLWLFGSQDQLIKGLYDTFMYNLNGNYNPSIGNNILKNGSQVLTDIPQIGNIFKAFASGFGSYYDINQIKIKLTNLIESSGKHYVVCIENLDRANEKQVILLLKLINTIFDLPYVTYVLLYDKDRLKEIMEGTNELNTDFADKVINQEIEVPTMLDENVCLTILGNLLVSYGISESEIINKFNYVLRPMVHNLNSIRDLKRIINSTFTVLAIKDKLRLNLPQVLAIQYIQFANKKLYEEIRRHKDFFIFTDNQIADTKDGSEKELFINTGDKKYFSKILSNNNSEYTELLSALFLKVEMAEYEDDSVVVQKQDFNKALHEASISTQKYFYNYFLLSENNYVQINAETRNFIRNVNDEKDINKIWNKYIVNKSSSEKEDYSLELTLFVTSEDIKSTTKREKLAEVMWHSIRDHYRDEYWNSLSLQRIIQCIIDLISEISDDDINTFNNVISGYYNSLDIIREMKNEMKVKSTRIFNKLNKLYCEMCDEILGMKKKINLYNSKYYVRKNILGLVYYPNHQSEVKEYIAKYINSQTIYKVLQDAIDYTGKNSKEIIGGLFAEIFKENKSEIEKALKDALPETEKEKALFDKYKEFSKLVNSKQNTDDISDGFKELDLK</sequence>
<keyword evidence="1" id="KW-1133">Transmembrane helix</keyword>
<keyword evidence="1" id="KW-0472">Membrane</keyword>
<feature type="domain" description="KAP NTPase" evidence="2">
    <location>
        <begin position="181"/>
        <end position="450"/>
    </location>
</feature>
<gene>
    <name evidence="3" type="ORF">ODV14_04290</name>
</gene>
<organism evidence="3 4">
    <name type="scientific">Lactobacillus amylovorus</name>
    <dbReference type="NCBI Taxonomy" id="1604"/>
    <lineage>
        <taxon>Bacteria</taxon>
        <taxon>Bacillati</taxon>
        <taxon>Bacillota</taxon>
        <taxon>Bacilli</taxon>
        <taxon>Lactobacillales</taxon>
        <taxon>Lactobacillaceae</taxon>
        <taxon>Lactobacillus</taxon>
    </lineage>
</organism>
<dbReference type="InterPro" id="IPR011646">
    <property type="entry name" value="KAP_P-loop"/>
</dbReference>
<evidence type="ECO:0000313" key="4">
    <source>
        <dbReference type="Proteomes" id="UP001141961"/>
    </source>
</evidence>
<feature type="transmembrane region" description="Helical" evidence="1">
    <location>
        <begin position="111"/>
        <end position="136"/>
    </location>
</feature>
<accession>A0AAW6B8Q1</accession>
<dbReference type="RefSeq" id="WP_271326946.1">
    <property type="nucleotide sequence ID" value="NZ_JAOTHC010000010.1"/>
</dbReference>
<dbReference type="AlphaFoldDB" id="A0AAW6B8Q1"/>
<dbReference type="EMBL" id="JAOTHD010000010">
    <property type="protein sequence ID" value="MDB6246561.1"/>
    <property type="molecule type" value="Genomic_DNA"/>
</dbReference>
<evidence type="ECO:0000259" key="2">
    <source>
        <dbReference type="Pfam" id="PF07693"/>
    </source>
</evidence>
<reference evidence="3" key="2">
    <citation type="submission" date="2022-10" db="EMBL/GenBank/DDBJ databases">
        <authorList>
            <person name="Kostovova I."/>
            <person name="Moravkova M."/>
            <person name="Pechar R."/>
        </authorList>
    </citation>
    <scope>NUCLEOTIDE SEQUENCE</scope>
    <source>
        <strain evidence="3">M597B</strain>
    </source>
</reference>
<feature type="transmembrane region" description="Helical" evidence="1">
    <location>
        <begin position="51"/>
        <end position="67"/>
    </location>
</feature>
<proteinExistence type="predicted"/>
<feature type="transmembrane region" description="Helical" evidence="1">
    <location>
        <begin position="344"/>
        <end position="365"/>
    </location>
</feature>
<dbReference type="InterPro" id="IPR027417">
    <property type="entry name" value="P-loop_NTPase"/>
</dbReference>
<feature type="transmembrane region" description="Helical" evidence="1">
    <location>
        <begin position="79"/>
        <end position="99"/>
    </location>
</feature>
<protein>
    <submittedName>
        <fullName evidence="3">KAP family NTPase</fullName>
    </submittedName>
</protein>
<evidence type="ECO:0000313" key="3">
    <source>
        <dbReference type="EMBL" id="MDB6246561.1"/>
    </source>
</evidence>
<dbReference type="SUPFAM" id="SSF52540">
    <property type="entry name" value="P-loop containing nucleoside triphosphate hydrolases"/>
    <property type="match status" value="1"/>
</dbReference>
<reference evidence="3" key="1">
    <citation type="journal article" date="2022" name="Microorganisms">
        <title>Antibiotic Susceptibility, Resistance Gene Determinants and Corresponding Genomic Regions in Lactobacillus amylovorus Isolates Derived from Wild Boars and Domestic Pigs.</title>
        <authorList>
            <person name="Moravkova M."/>
            <person name="Kostovova I."/>
            <person name="Kavanova K."/>
            <person name="Pechar R."/>
            <person name="Stanek S."/>
            <person name="Brychta A."/>
            <person name="Zeman M."/>
            <person name="Kubasova T."/>
        </authorList>
    </citation>
    <scope>NUCLEOTIDE SEQUENCE</scope>
    <source>
        <strain evidence="3">M597B</strain>
    </source>
</reference>
<dbReference type="Proteomes" id="UP001141961">
    <property type="component" value="Unassembled WGS sequence"/>
</dbReference>
<dbReference type="Gene3D" id="3.40.50.300">
    <property type="entry name" value="P-loop containing nucleotide triphosphate hydrolases"/>
    <property type="match status" value="1"/>
</dbReference>
<comment type="caution">
    <text evidence="3">The sequence shown here is derived from an EMBL/GenBank/DDBJ whole genome shotgun (WGS) entry which is preliminary data.</text>
</comment>
<evidence type="ECO:0000256" key="1">
    <source>
        <dbReference type="SAM" id="Phobius"/>
    </source>
</evidence>